<reference evidence="1" key="1">
    <citation type="submission" date="2020-03" db="EMBL/GenBank/DDBJ databases">
        <title>The deep terrestrial virosphere.</title>
        <authorList>
            <person name="Holmfeldt K."/>
            <person name="Nilsson E."/>
            <person name="Simone D."/>
            <person name="Lopez-Fernandez M."/>
            <person name="Wu X."/>
            <person name="de Brujin I."/>
            <person name="Lundin D."/>
            <person name="Andersson A."/>
            <person name="Bertilsson S."/>
            <person name="Dopson M."/>
        </authorList>
    </citation>
    <scope>NUCLEOTIDE SEQUENCE</scope>
    <source>
        <strain evidence="1">MM415B05409</strain>
    </source>
</reference>
<protein>
    <submittedName>
        <fullName evidence="1">Uncharacterized protein</fullName>
    </submittedName>
</protein>
<dbReference type="AlphaFoldDB" id="A0A6M3LRJ6"/>
<organism evidence="1">
    <name type="scientific">viral metagenome</name>
    <dbReference type="NCBI Taxonomy" id="1070528"/>
    <lineage>
        <taxon>unclassified sequences</taxon>
        <taxon>metagenomes</taxon>
        <taxon>organismal metagenomes</taxon>
    </lineage>
</organism>
<sequence length="39" mass="4598">MLQALRDEVIICHEGKVINFEGEIYLSLKEKWLMGVYND</sequence>
<dbReference type="EMBL" id="MT143311">
    <property type="protein sequence ID" value="QJA95398.1"/>
    <property type="molecule type" value="Genomic_DNA"/>
</dbReference>
<gene>
    <name evidence="1" type="ORF">MM415B05409_0006</name>
</gene>
<accession>A0A6M3LRJ6</accession>
<name>A0A6M3LRJ6_9ZZZZ</name>
<evidence type="ECO:0000313" key="1">
    <source>
        <dbReference type="EMBL" id="QJA95398.1"/>
    </source>
</evidence>
<proteinExistence type="predicted"/>